<accession>A0AAV4SW15</accession>
<dbReference type="PROSITE" id="PS51257">
    <property type="entry name" value="PROKAR_LIPOPROTEIN"/>
    <property type="match status" value="1"/>
</dbReference>
<dbReference type="Proteomes" id="UP001054945">
    <property type="component" value="Unassembled WGS sequence"/>
</dbReference>
<reference evidence="1 2" key="1">
    <citation type="submission" date="2021-06" db="EMBL/GenBank/DDBJ databases">
        <title>Caerostris extrusa draft genome.</title>
        <authorList>
            <person name="Kono N."/>
            <person name="Arakawa K."/>
        </authorList>
    </citation>
    <scope>NUCLEOTIDE SEQUENCE [LARGE SCALE GENOMIC DNA]</scope>
</reference>
<evidence type="ECO:0000313" key="1">
    <source>
        <dbReference type="EMBL" id="GIY37456.1"/>
    </source>
</evidence>
<organism evidence="1 2">
    <name type="scientific">Caerostris extrusa</name>
    <name type="common">Bark spider</name>
    <name type="synonym">Caerostris bankana</name>
    <dbReference type="NCBI Taxonomy" id="172846"/>
    <lineage>
        <taxon>Eukaryota</taxon>
        <taxon>Metazoa</taxon>
        <taxon>Ecdysozoa</taxon>
        <taxon>Arthropoda</taxon>
        <taxon>Chelicerata</taxon>
        <taxon>Arachnida</taxon>
        <taxon>Araneae</taxon>
        <taxon>Araneomorphae</taxon>
        <taxon>Entelegynae</taxon>
        <taxon>Araneoidea</taxon>
        <taxon>Araneidae</taxon>
        <taxon>Caerostris</taxon>
    </lineage>
</organism>
<comment type="caution">
    <text evidence="1">The sequence shown here is derived from an EMBL/GenBank/DDBJ whole genome shotgun (WGS) entry which is preliminary data.</text>
</comment>
<dbReference type="EMBL" id="BPLR01010173">
    <property type="protein sequence ID" value="GIY37456.1"/>
    <property type="molecule type" value="Genomic_DNA"/>
</dbReference>
<dbReference type="AlphaFoldDB" id="A0AAV4SW15"/>
<gene>
    <name evidence="1" type="ORF">CEXT_551531</name>
</gene>
<keyword evidence="2" id="KW-1185">Reference proteome</keyword>
<name>A0AAV4SW15_CAEEX</name>
<evidence type="ECO:0000313" key="2">
    <source>
        <dbReference type="Proteomes" id="UP001054945"/>
    </source>
</evidence>
<sequence length="108" mass="12369">MDRKRQVWYLFVLSQSCELLKSSDLTFLLVVENGSKSSQIESIHPQKQFGLKSVRCRIDTIAVSINLCSQNSRLFNAAFSVWIGVSGSPKPKEDFIQFRYPNLKRKAN</sequence>
<protein>
    <submittedName>
        <fullName evidence="1">Uncharacterized protein</fullName>
    </submittedName>
</protein>
<proteinExistence type="predicted"/>